<gene>
    <name evidence="2" type="ORF">GFB49_00900</name>
</gene>
<keyword evidence="3" id="KW-1185">Reference proteome</keyword>
<proteinExistence type="predicted"/>
<evidence type="ECO:0000313" key="3">
    <source>
        <dbReference type="Proteomes" id="UP000444174"/>
    </source>
</evidence>
<organism evidence="2 3">
    <name type="scientific">Tritonibacter litoralis</name>
    <dbReference type="NCBI Taxonomy" id="2662264"/>
    <lineage>
        <taxon>Bacteria</taxon>
        <taxon>Pseudomonadati</taxon>
        <taxon>Pseudomonadota</taxon>
        <taxon>Alphaproteobacteria</taxon>
        <taxon>Rhodobacterales</taxon>
        <taxon>Paracoccaceae</taxon>
        <taxon>Tritonibacter</taxon>
    </lineage>
</organism>
<evidence type="ECO:0000313" key="2">
    <source>
        <dbReference type="EMBL" id="MQQ07003.1"/>
    </source>
</evidence>
<dbReference type="EMBL" id="WIBF01000001">
    <property type="protein sequence ID" value="MQQ07003.1"/>
    <property type="molecule type" value="Genomic_DNA"/>
</dbReference>
<accession>A0A843YCE8</accession>
<dbReference type="Proteomes" id="UP000444174">
    <property type="component" value="Unassembled WGS sequence"/>
</dbReference>
<sequence length="98" mass="10961">MIVCSCQTISDTDIHFAINWMRSSDPETIITPGKVYRALGKKPECGGCMKLFVSTMRKSDKLEVPAILRGMKEAGSQGNGHHERRQKSHRISQQSTAR</sequence>
<comment type="caution">
    <text evidence="2">The sequence shown here is derived from an EMBL/GenBank/DDBJ whole genome shotgun (WGS) entry which is preliminary data.</text>
</comment>
<dbReference type="InterPro" id="IPR041854">
    <property type="entry name" value="BFD-like_2Fe2S-bd_dom_sf"/>
</dbReference>
<dbReference type="Gene3D" id="1.10.10.1100">
    <property type="entry name" value="BFD-like [2Fe-2S]-binding domain"/>
    <property type="match status" value="1"/>
</dbReference>
<evidence type="ECO:0000256" key="1">
    <source>
        <dbReference type="SAM" id="MobiDB-lite"/>
    </source>
</evidence>
<protein>
    <submittedName>
        <fullName evidence="2">(2Fe-2S)-binding protein</fullName>
    </submittedName>
</protein>
<reference evidence="2 3" key="1">
    <citation type="submission" date="2019-10" db="EMBL/GenBank/DDBJ databases">
        <title>Epibacterium sp. nov., isolated from seawater.</title>
        <authorList>
            <person name="Zhang X."/>
            <person name="Li N."/>
        </authorList>
    </citation>
    <scope>NUCLEOTIDE SEQUENCE [LARGE SCALE GENOMIC DNA]</scope>
    <source>
        <strain evidence="2 3">SM1979</strain>
    </source>
</reference>
<name>A0A843YCE8_9RHOB</name>
<dbReference type="AlphaFoldDB" id="A0A843YCE8"/>
<feature type="region of interest" description="Disordered" evidence="1">
    <location>
        <begin position="70"/>
        <end position="98"/>
    </location>
</feature>